<gene>
    <name evidence="1" type="primary">Nfu_g_1_007142</name>
</gene>
<name>A0A1A8C745_NOTKA</name>
<reference evidence="1" key="2">
    <citation type="submission" date="2016-06" db="EMBL/GenBank/DDBJ databases">
        <title>The genome of a short-lived fish provides insights into sex chromosome evolution and the genetic control of aging.</title>
        <authorList>
            <person name="Reichwald K."/>
            <person name="Felder M."/>
            <person name="Petzold A."/>
            <person name="Koch P."/>
            <person name="Groth M."/>
            <person name="Platzer M."/>
        </authorList>
    </citation>
    <scope>NUCLEOTIDE SEQUENCE</scope>
    <source>
        <tissue evidence="1">Brain</tissue>
    </source>
</reference>
<proteinExistence type="predicted"/>
<protein>
    <submittedName>
        <fullName evidence="1">Uncharacterized protein</fullName>
    </submittedName>
</protein>
<feature type="non-terminal residue" evidence="1">
    <location>
        <position position="111"/>
    </location>
</feature>
<accession>A0A1A8C745</accession>
<reference evidence="1" key="1">
    <citation type="submission" date="2016-05" db="EMBL/GenBank/DDBJ databases">
        <authorList>
            <person name="Lavstsen T."/>
            <person name="Jespersen J.S."/>
        </authorList>
    </citation>
    <scope>NUCLEOTIDE SEQUENCE</scope>
    <source>
        <tissue evidence="1">Brain</tissue>
    </source>
</reference>
<dbReference type="EMBL" id="HADZ01010594">
    <property type="protein sequence ID" value="SBP74535.1"/>
    <property type="molecule type" value="Transcribed_RNA"/>
</dbReference>
<organism evidence="1">
    <name type="scientific">Nothobranchius kadleci</name>
    <name type="common">African annual killifish</name>
    <dbReference type="NCBI Taxonomy" id="1051664"/>
    <lineage>
        <taxon>Eukaryota</taxon>
        <taxon>Metazoa</taxon>
        <taxon>Chordata</taxon>
        <taxon>Craniata</taxon>
        <taxon>Vertebrata</taxon>
        <taxon>Euteleostomi</taxon>
        <taxon>Actinopterygii</taxon>
        <taxon>Neopterygii</taxon>
        <taxon>Teleostei</taxon>
        <taxon>Neoteleostei</taxon>
        <taxon>Acanthomorphata</taxon>
        <taxon>Ovalentaria</taxon>
        <taxon>Atherinomorphae</taxon>
        <taxon>Cyprinodontiformes</taxon>
        <taxon>Nothobranchiidae</taxon>
        <taxon>Nothobranchius</taxon>
    </lineage>
</organism>
<evidence type="ECO:0000313" key="1">
    <source>
        <dbReference type="EMBL" id="SBP74535.1"/>
    </source>
</evidence>
<sequence>LICKLCNSYTCVRRSNQARNLGILIVSDYIFKHLHINKRGFLAPGGGHGLQTCCLCLLLYTETSCCNRRTVRIMVLAADLLTSDASKPRGVGSRWLVFDEVLKTSQFCPGL</sequence>
<dbReference type="AlphaFoldDB" id="A0A1A8C745"/>
<feature type="non-terminal residue" evidence="1">
    <location>
        <position position="1"/>
    </location>
</feature>